<gene>
    <name evidence="2" type="ORF">EWH12_19405</name>
</gene>
<proteinExistence type="predicted"/>
<feature type="transmembrane region" description="Helical" evidence="1">
    <location>
        <begin position="89"/>
        <end position="107"/>
    </location>
</feature>
<sequence length="307" mass="33362">MRSEIRNRVEELLPYGAAFALIMAMVGAAAALGDREIILPEIAAMAVALWAWREQSWMRQPEKIFIWPSLTAVMGFGINLLALPFAAKLVLVLVAMLGFFAFLRYSLAPALATGFLPIVTNATHPSFLVSIGVTTFILMAGIFLFRVRSPADRRAPLAYRAMLAYLVTTLASIGLAAAAGYPHLGVIPPVAVVVYESLHMKMYAPRMALRQIAVLTLAASIGIALIALFESWLVIALLDLLLMTALLRLFGMRVPAVYAFPFLPFVFPTEALRLLPLATAMVSAFSLGLVLACRRWLTERASAVAVA</sequence>
<dbReference type="AlphaFoldDB" id="A0A8G1ZD53"/>
<feature type="transmembrane region" description="Helical" evidence="1">
    <location>
        <begin position="245"/>
        <end position="267"/>
    </location>
</feature>
<reference evidence="2 3" key="1">
    <citation type="submission" date="2019-02" db="EMBL/GenBank/DDBJ databases">
        <authorList>
            <person name="Feng G."/>
        </authorList>
    </citation>
    <scope>NUCLEOTIDE SEQUENCE [LARGE SCALE GENOMIC DNA]</scope>
    <source>
        <strain evidence="2 3">CCTCC AB 2011146</strain>
    </source>
</reference>
<dbReference type="EMBL" id="SEOO01000051">
    <property type="protein sequence ID" value="RYM07082.1"/>
    <property type="molecule type" value="Genomic_DNA"/>
</dbReference>
<evidence type="ECO:0000313" key="2">
    <source>
        <dbReference type="EMBL" id="RYM07082.1"/>
    </source>
</evidence>
<dbReference type="OrthoDB" id="7041700at2"/>
<feature type="transmembrane region" description="Helical" evidence="1">
    <location>
        <begin position="157"/>
        <end position="181"/>
    </location>
</feature>
<protein>
    <recommendedName>
        <fullName evidence="4">HPP family protein</fullName>
    </recommendedName>
</protein>
<name>A0A8G1ZD53_9SPHN</name>
<dbReference type="RefSeq" id="WP_129927555.1">
    <property type="nucleotide sequence ID" value="NZ_SEOO01000051.1"/>
</dbReference>
<feature type="transmembrane region" description="Helical" evidence="1">
    <location>
        <begin position="212"/>
        <end position="238"/>
    </location>
</feature>
<dbReference type="Proteomes" id="UP000291572">
    <property type="component" value="Unassembled WGS sequence"/>
</dbReference>
<evidence type="ECO:0000313" key="3">
    <source>
        <dbReference type="Proteomes" id="UP000291572"/>
    </source>
</evidence>
<evidence type="ECO:0008006" key="4">
    <source>
        <dbReference type="Google" id="ProtNLM"/>
    </source>
</evidence>
<comment type="caution">
    <text evidence="2">The sequence shown here is derived from an EMBL/GenBank/DDBJ whole genome shotgun (WGS) entry which is preliminary data.</text>
</comment>
<feature type="transmembrane region" description="Helical" evidence="1">
    <location>
        <begin position="64"/>
        <end position="82"/>
    </location>
</feature>
<keyword evidence="1" id="KW-0812">Transmembrane</keyword>
<feature type="transmembrane region" description="Helical" evidence="1">
    <location>
        <begin position="273"/>
        <end position="293"/>
    </location>
</feature>
<keyword evidence="1" id="KW-1133">Transmembrane helix</keyword>
<organism evidence="2 3">
    <name type="scientific">Sphingobium cupriresistens</name>
    <dbReference type="NCBI Taxonomy" id="1132417"/>
    <lineage>
        <taxon>Bacteria</taxon>
        <taxon>Pseudomonadati</taxon>
        <taxon>Pseudomonadota</taxon>
        <taxon>Alphaproteobacteria</taxon>
        <taxon>Sphingomonadales</taxon>
        <taxon>Sphingomonadaceae</taxon>
        <taxon>Sphingobium</taxon>
    </lineage>
</organism>
<evidence type="ECO:0000256" key="1">
    <source>
        <dbReference type="SAM" id="Phobius"/>
    </source>
</evidence>
<feature type="transmembrane region" description="Helical" evidence="1">
    <location>
        <begin position="127"/>
        <end position="145"/>
    </location>
</feature>
<accession>A0A8G1ZD53</accession>
<keyword evidence="1" id="KW-0472">Membrane</keyword>
<feature type="transmembrane region" description="Helical" evidence="1">
    <location>
        <begin position="12"/>
        <end position="32"/>
    </location>
</feature>